<dbReference type="PANTHER" id="PTHR34364:SF1">
    <property type="entry name" value="WAS_WASL-INTERACTING FAMILY PROTEIN"/>
    <property type="match status" value="1"/>
</dbReference>
<feature type="compositionally biased region" description="Basic and acidic residues" evidence="1">
    <location>
        <begin position="19"/>
        <end position="28"/>
    </location>
</feature>
<gene>
    <name evidence="3" type="ORF">LWI29_035096</name>
</gene>
<reference evidence="3" key="1">
    <citation type="journal article" date="2022" name="Plant J.">
        <title>Strategies of tolerance reflected in two North American maple genomes.</title>
        <authorList>
            <person name="McEvoy S.L."/>
            <person name="Sezen U.U."/>
            <person name="Trouern-Trend A."/>
            <person name="McMahon S.M."/>
            <person name="Schaberg P.G."/>
            <person name="Yang J."/>
            <person name="Wegrzyn J.L."/>
            <person name="Swenson N.G."/>
        </authorList>
    </citation>
    <scope>NUCLEOTIDE SEQUENCE</scope>
    <source>
        <strain evidence="3">NS2018</strain>
    </source>
</reference>
<evidence type="ECO:0000313" key="3">
    <source>
        <dbReference type="EMBL" id="KAK0598485.1"/>
    </source>
</evidence>
<proteinExistence type="predicted"/>
<sequence length="188" mass="20771">MNEAPKLYTNKPKKAHLKQFQDQHKGKDFASSMPPPSTSSATAAAASYTMGSGSSAPPPPPPKQSFARRYRFLWPLLLVVNLAVGGYVLVRTRKKDTAVEEGESDVPSTPVSTTAATTAPIAEKPSPSIVEPVMLRDPIPVDQQRELFKWILAEKRKAKPKDSEEKKRIDEEKAILKHFIRAKSIPNI</sequence>
<protein>
    <submittedName>
        <fullName evidence="3">Uncharacterized protein</fullName>
    </submittedName>
</protein>
<evidence type="ECO:0000256" key="1">
    <source>
        <dbReference type="SAM" id="MobiDB-lite"/>
    </source>
</evidence>
<feature type="transmembrane region" description="Helical" evidence="2">
    <location>
        <begin position="72"/>
        <end position="90"/>
    </location>
</feature>
<evidence type="ECO:0000256" key="2">
    <source>
        <dbReference type="SAM" id="Phobius"/>
    </source>
</evidence>
<dbReference type="PANTHER" id="PTHR34364">
    <property type="entry name" value="WAS/WASL-INTERACTING FAMILY PROTEIN"/>
    <property type="match status" value="1"/>
</dbReference>
<keyword evidence="4" id="KW-1185">Reference proteome</keyword>
<evidence type="ECO:0000313" key="4">
    <source>
        <dbReference type="Proteomes" id="UP001168877"/>
    </source>
</evidence>
<keyword evidence="2" id="KW-0472">Membrane</keyword>
<keyword evidence="2" id="KW-1133">Transmembrane helix</keyword>
<comment type="caution">
    <text evidence="3">The sequence shown here is derived from an EMBL/GenBank/DDBJ whole genome shotgun (WGS) entry which is preliminary data.</text>
</comment>
<reference evidence="3" key="2">
    <citation type="submission" date="2023-06" db="EMBL/GenBank/DDBJ databases">
        <authorList>
            <person name="Swenson N.G."/>
            <person name="Wegrzyn J.L."/>
            <person name="Mcevoy S.L."/>
        </authorList>
    </citation>
    <scope>NUCLEOTIDE SEQUENCE</scope>
    <source>
        <strain evidence="3">NS2018</strain>
        <tissue evidence="3">Leaf</tissue>
    </source>
</reference>
<dbReference type="Proteomes" id="UP001168877">
    <property type="component" value="Unassembled WGS sequence"/>
</dbReference>
<accession>A0AA39SYU1</accession>
<name>A0AA39SYU1_ACESA</name>
<feature type="compositionally biased region" description="Low complexity" evidence="1">
    <location>
        <begin position="38"/>
        <end position="55"/>
    </location>
</feature>
<feature type="region of interest" description="Disordered" evidence="1">
    <location>
        <begin position="1"/>
        <end position="64"/>
    </location>
</feature>
<keyword evidence="2" id="KW-0812">Transmembrane</keyword>
<dbReference type="EMBL" id="JAUESC010000004">
    <property type="protein sequence ID" value="KAK0598485.1"/>
    <property type="molecule type" value="Genomic_DNA"/>
</dbReference>
<organism evidence="3 4">
    <name type="scientific">Acer saccharum</name>
    <name type="common">Sugar maple</name>
    <dbReference type="NCBI Taxonomy" id="4024"/>
    <lineage>
        <taxon>Eukaryota</taxon>
        <taxon>Viridiplantae</taxon>
        <taxon>Streptophyta</taxon>
        <taxon>Embryophyta</taxon>
        <taxon>Tracheophyta</taxon>
        <taxon>Spermatophyta</taxon>
        <taxon>Magnoliopsida</taxon>
        <taxon>eudicotyledons</taxon>
        <taxon>Gunneridae</taxon>
        <taxon>Pentapetalae</taxon>
        <taxon>rosids</taxon>
        <taxon>malvids</taxon>
        <taxon>Sapindales</taxon>
        <taxon>Sapindaceae</taxon>
        <taxon>Hippocastanoideae</taxon>
        <taxon>Acereae</taxon>
        <taxon>Acer</taxon>
    </lineage>
</organism>
<dbReference type="AlphaFoldDB" id="A0AA39SYU1"/>